<dbReference type="RefSeq" id="XP_025362040.1">
    <property type="nucleotide sequence ID" value="XM_025507767.1"/>
</dbReference>
<feature type="region of interest" description="Disordered" evidence="7">
    <location>
        <begin position="1"/>
        <end position="31"/>
    </location>
</feature>
<dbReference type="PRINTS" id="PR00344">
    <property type="entry name" value="BCTRLSENSOR"/>
</dbReference>
<organism evidence="10 11">
    <name type="scientific">Jaminaea rosea</name>
    <dbReference type="NCBI Taxonomy" id="1569628"/>
    <lineage>
        <taxon>Eukaryota</taxon>
        <taxon>Fungi</taxon>
        <taxon>Dikarya</taxon>
        <taxon>Basidiomycota</taxon>
        <taxon>Ustilaginomycotina</taxon>
        <taxon>Exobasidiomycetes</taxon>
        <taxon>Microstromatales</taxon>
        <taxon>Microstromatales incertae sedis</taxon>
        <taxon>Jaminaea</taxon>
    </lineage>
</organism>
<feature type="modified residue" description="4-aspartylphosphate" evidence="6">
    <location>
        <position position="974"/>
    </location>
</feature>
<sequence length="1066" mass="116183">MAASAPSFQPLACPRPPTLGERTKSTSSSYVSAGRQAEQFYFERGYLPAINPPNEAERKRALARYGPPRLAGDPNFDRIGHLVRLVFNSKIVLVSLVGANEQVFQTAVGGGAELSQAVLQQIAGAKHCSFCAHSILQPNDEPLVILDTEKDWRFMGNPLVVGEPHIRFYAGCPLRTTDGLNLGTLCLIDPEPRSEFSPRLRHTLKEFGRVVMRELELTRDRIHLTIRDRMQKSIEFFTRDCLEMATDASHEDEAGEGGDGKNFSSLHALYNTAARNMQTTLKAAGAIVFDLSHFELIESPSSNGQPSKDSKIFYPNEQPSGDRNAPVPLSHHIKVAQFLRQHRTGCFYANVPTVFRHLLPHGTSSMLLVPIFGLNKQPFALLCAYVKQAADDFEDVRESALQYMRSMGTIILSAVLKKDLMLADQAKSHFISNISHELRTPLHGILASAELLAETKLNTTQGSYLDTVEACGKSLLELVNHVLDFTKLSGGARSKSNAEHKLTQCDLVKLVQEVCESSWIGQTARKLESQQTSGIGSAYAIGASGTAATTTNSAVKKMKAGAVETVIDVSMRSKGWLVTCDAGGIRRVLMNLIGNSLKFTTAGFVHVSLREVQSSDTHIVVELSVTDTGRGISREFLEEQLFHPFTQENQLGPGTGLGLSIVNSIVQSPSINGKIDVWSTLGEGTEMRITCEMAVASPEDIDGAVYQPALSLKKTRSVSLVGFDDSRGQVDLRQVLLSYLDSWWDFAPSKSAVDSGDDYSGDIIIVNEETRFLQEIRKRRTPLPPVILLSSALGDSAVAEACEAYHAKGGIARMLFKPAGPAKLEAVVDFCLQCLDRIDGGEPLEEEQTAPGTPLPSRGPTQRPGARARMTVATRTASQLLLHPSAVGTVTPAKLPSSSSTSSGTSKQPRRRIRVLGVDDNEINIKVLRAFMDKFDVDFSAAFNGQECVELFEQTNSPEAVKRGVVPFDIIICDVTMPVLDGYQATAAIRRKEKAYLQAKDVKTSSGDGGQQTGDGLTSSRVKILCLTGRNSEEDKRRAFASGADGFMTRPLSLRVLSSLMRLLTQ</sequence>
<dbReference type="EC" id="2.7.13.3" evidence="2"/>
<evidence type="ECO:0000259" key="8">
    <source>
        <dbReference type="PROSITE" id="PS50109"/>
    </source>
</evidence>
<dbReference type="SUPFAM" id="SSF55781">
    <property type="entry name" value="GAF domain-like"/>
    <property type="match status" value="1"/>
</dbReference>
<feature type="compositionally biased region" description="Low complexity" evidence="7">
    <location>
        <begin position="897"/>
        <end position="906"/>
    </location>
</feature>
<feature type="domain" description="Histidine kinase" evidence="8">
    <location>
        <begin position="433"/>
        <end position="695"/>
    </location>
</feature>
<keyword evidence="4" id="KW-0808">Transferase</keyword>
<dbReference type="SMART" id="SM00388">
    <property type="entry name" value="HisKA"/>
    <property type="match status" value="1"/>
</dbReference>
<dbReference type="FunFam" id="1.10.287.130:FF:000023">
    <property type="entry name" value="Sensor histidine kinase/response regulator, putative"/>
    <property type="match status" value="1"/>
</dbReference>
<keyword evidence="5" id="KW-0418">Kinase</keyword>
<feature type="domain" description="Response regulatory" evidence="9">
    <location>
        <begin position="914"/>
        <end position="1065"/>
    </location>
</feature>
<comment type="catalytic activity">
    <reaction evidence="1">
        <text>ATP + protein L-histidine = ADP + protein N-phospho-L-histidine.</text>
        <dbReference type="EC" id="2.7.13.3"/>
    </reaction>
</comment>
<dbReference type="PANTHER" id="PTHR43047">
    <property type="entry name" value="TWO-COMPONENT HISTIDINE PROTEIN KINASE"/>
    <property type="match status" value="1"/>
</dbReference>
<dbReference type="STRING" id="1569628.A0A316URM9"/>
<evidence type="ECO:0000256" key="4">
    <source>
        <dbReference type="ARBA" id="ARBA00022679"/>
    </source>
</evidence>
<dbReference type="Pfam" id="PF01590">
    <property type="entry name" value="GAF"/>
    <property type="match status" value="1"/>
</dbReference>
<dbReference type="InterPro" id="IPR003018">
    <property type="entry name" value="GAF"/>
</dbReference>
<dbReference type="GO" id="GO:0000155">
    <property type="term" value="F:phosphorelay sensor kinase activity"/>
    <property type="evidence" value="ECO:0007669"/>
    <property type="project" value="InterPro"/>
</dbReference>
<dbReference type="Pfam" id="PF02518">
    <property type="entry name" value="HATPase_c"/>
    <property type="match status" value="1"/>
</dbReference>
<dbReference type="InterPro" id="IPR005467">
    <property type="entry name" value="His_kinase_dom"/>
</dbReference>
<evidence type="ECO:0000256" key="2">
    <source>
        <dbReference type="ARBA" id="ARBA00012438"/>
    </source>
</evidence>
<dbReference type="SUPFAM" id="SSF55874">
    <property type="entry name" value="ATPase domain of HSP90 chaperone/DNA topoisomerase II/histidine kinase"/>
    <property type="match status" value="1"/>
</dbReference>
<dbReference type="OrthoDB" id="21225at2759"/>
<dbReference type="PANTHER" id="PTHR43047:SF72">
    <property type="entry name" value="OSMOSENSING HISTIDINE PROTEIN KINASE SLN1"/>
    <property type="match status" value="1"/>
</dbReference>
<dbReference type="SMART" id="SM00448">
    <property type="entry name" value="REC"/>
    <property type="match status" value="1"/>
</dbReference>
<dbReference type="CDD" id="cd00082">
    <property type="entry name" value="HisKA"/>
    <property type="match status" value="1"/>
</dbReference>
<feature type="region of interest" description="Disordered" evidence="7">
    <location>
        <begin position="889"/>
        <end position="912"/>
    </location>
</feature>
<gene>
    <name evidence="10" type="ORF">BDZ90DRAFT_252651</name>
</gene>
<keyword evidence="3 6" id="KW-0597">Phosphoprotein</keyword>
<dbReference type="GeneID" id="37029590"/>
<dbReference type="PROSITE" id="PS50109">
    <property type="entry name" value="HIS_KIN"/>
    <property type="match status" value="1"/>
</dbReference>
<dbReference type="InterPro" id="IPR036890">
    <property type="entry name" value="HATPase_C_sf"/>
</dbReference>
<dbReference type="GO" id="GO:0009927">
    <property type="term" value="F:histidine phosphotransfer kinase activity"/>
    <property type="evidence" value="ECO:0007669"/>
    <property type="project" value="TreeGrafter"/>
</dbReference>
<evidence type="ECO:0000313" key="10">
    <source>
        <dbReference type="EMBL" id="PWN27428.1"/>
    </source>
</evidence>
<dbReference type="Proteomes" id="UP000245884">
    <property type="component" value="Unassembled WGS sequence"/>
</dbReference>
<dbReference type="InterPro" id="IPR004358">
    <property type="entry name" value="Sig_transdc_His_kin-like_C"/>
</dbReference>
<keyword evidence="11" id="KW-1185">Reference proteome</keyword>
<protein>
    <recommendedName>
        <fullName evidence="2">histidine kinase</fullName>
        <ecNumber evidence="2">2.7.13.3</ecNumber>
    </recommendedName>
</protein>
<dbReference type="Gene3D" id="1.10.287.130">
    <property type="match status" value="1"/>
</dbReference>
<dbReference type="Pfam" id="PF00512">
    <property type="entry name" value="HisKA"/>
    <property type="match status" value="1"/>
</dbReference>
<evidence type="ECO:0000256" key="7">
    <source>
        <dbReference type="SAM" id="MobiDB-lite"/>
    </source>
</evidence>
<evidence type="ECO:0000256" key="1">
    <source>
        <dbReference type="ARBA" id="ARBA00000085"/>
    </source>
</evidence>
<dbReference type="Gene3D" id="3.30.565.10">
    <property type="entry name" value="Histidine kinase-like ATPase, C-terminal domain"/>
    <property type="match status" value="1"/>
</dbReference>
<dbReference type="EMBL" id="KZ819668">
    <property type="protein sequence ID" value="PWN27428.1"/>
    <property type="molecule type" value="Genomic_DNA"/>
</dbReference>
<proteinExistence type="predicted"/>
<feature type="region of interest" description="Disordered" evidence="7">
    <location>
        <begin position="843"/>
        <end position="870"/>
    </location>
</feature>
<evidence type="ECO:0000256" key="5">
    <source>
        <dbReference type="ARBA" id="ARBA00022777"/>
    </source>
</evidence>
<dbReference type="CDD" id="cd17546">
    <property type="entry name" value="REC_hyHK_CKI1_RcsC-like"/>
    <property type="match status" value="1"/>
</dbReference>
<dbReference type="SUPFAM" id="SSF52172">
    <property type="entry name" value="CheY-like"/>
    <property type="match status" value="1"/>
</dbReference>
<reference evidence="10 11" key="1">
    <citation type="journal article" date="2018" name="Mol. Biol. Evol.">
        <title>Broad Genomic Sampling Reveals a Smut Pathogenic Ancestry of the Fungal Clade Ustilaginomycotina.</title>
        <authorList>
            <person name="Kijpornyongpan T."/>
            <person name="Mondo S.J."/>
            <person name="Barry K."/>
            <person name="Sandor L."/>
            <person name="Lee J."/>
            <person name="Lipzen A."/>
            <person name="Pangilinan J."/>
            <person name="LaButti K."/>
            <person name="Hainaut M."/>
            <person name="Henrissat B."/>
            <person name="Grigoriev I.V."/>
            <person name="Spatafora J.W."/>
            <person name="Aime M.C."/>
        </authorList>
    </citation>
    <scope>NUCLEOTIDE SEQUENCE [LARGE SCALE GENOMIC DNA]</scope>
    <source>
        <strain evidence="10 11">MCA 5214</strain>
    </source>
</reference>
<dbReference type="AlphaFoldDB" id="A0A316URM9"/>
<dbReference type="InterPro" id="IPR001789">
    <property type="entry name" value="Sig_transdc_resp-reg_receiver"/>
</dbReference>
<dbReference type="PROSITE" id="PS50110">
    <property type="entry name" value="RESPONSE_REGULATORY"/>
    <property type="match status" value="1"/>
</dbReference>
<accession>A0A316URM9</accession>
<evidence type="ECO:0000313" key="11">
    <source>
        <dbReference type="Proteomes" id="UP000245884"/>
    </source>
</evidence>
<evidence type="ECO:0000256" key="6">
    <source>
        <dbReference type="PROSITE-ProRule" id="PRU00169"/>
    </source>
</evidence>
<dbReference type="InterPro" id="IPR036097">
    <property type="entry name" value="HisK_dim/P_sf"/>
</dbReference>
<dbReference type="SUPFAM" id="SSF47384">
    <property type="entry name" value="Homodimeric domain of signal transducing histidine kinase"/>
    <property type="match status" value="1"/>
</dbReference>
<name>A0A316URM9_9BASI</name>
<feature type="region of interest" description="Disordered" evidence="7">
    <location>
        <begin position="300"/>
        <end position="326"/>
    </location>
</feature>
<dbReference type="InterPro" id="IPR011006">
    <property type="entry name" value="CheY-like_superfamily"/>
</dbReference>
<dbReference type="InterPro" id="IPR003661">
    <property type="entry name" value="HisK_dim/P_dom"/>
</dbReference>
<dbReference type="SMART" id="SM00387">
    <property type="entry name" value="HATPase_c"/>
    <property type="match status" value="1"/>
</dbReference>
<dbReference type="Gene3D" id="3.40.50.2300">
    <property type="match status" value="1"/>
</dbReference>
<evidence type="ECO:0000259" key="9">
    <source>
        <dbReference type="PROSITE" id="PS50110"/>
    </source>
</evidence>
<dbReference type="InterPro" id="IPR003594">
    <property type="entry name" value="HATPase_dom"/>
</dbReference>
<dbReference type="Pfam" id="PF00072">
    <property type="entry name" value="Response_reg"/>
    <property type="match status" value="1"/>
</dbReference>
<dbReference type="GO" id="GO:0005886">
    <property type="term" value="C:plasma membrane"/>
    <property type="evidence" value="ECO:0007669"/>
    <property type="project" value="TreeGrafter"/>
</dbReference>
<evidence type="ECO:0000256" key="3">
    <source>
        <dbReference type="ARBA" id="ARBA00022553"/>
    </source>
</evidence>